<organism evidence="1">
    <name type="scientific">Hexamita inflata</name>
    <dbReference type="NCBI Taxonomy" id="28002"/>
    <lineage>
        <taxon>Eukaryota</taxon>
        <taxon>Metamonada</taxon>
        <taxon>Diplomonadida</taxon>
        <taxon>Hexamitidae</taxon>
        <taxon>Hexamitinae</taxon>
        <taxon>Hexamita</taxon>
    </lineage>
</organism>
<gene>
    <name evidence="1" type="ORF">HINF_LOCUS18689</name>
    <name evidence="2" type="ORF">HINF_LOCUS33407</name>
</gene>
<reference evidence="2 3" key="2">
    <citation type="submission" date="2024-07" db="EMBL/GenBank/DDBJ databases">
        <authorList>
            <person name="Akdeniz Z."/>
        </authorList>
    </citation>
    <scope>NUCLEOTIDE SEQUENCE [LARGE SCALE GENOMIC DNA]</scope>
</reference>
<evidence type="ECO:0000313" key="2">
    <source>
        <dbReference type="EMBL" id="CAL6030530.1"/>
    </source>
</evidence>
<reference evidence="1" key="1">
    <citation type="submission" date="2023-06" db="EMBL/GenBank/DDBJ databases">
        <authorList>
            <person name="Kurt Z."/>
        </authorList>
    </citation>
    <scope>NUCLEOTIDE SEQUENCE</scope>
</reference>
<accession>A0AA86TW48</accession>
<keyword evidence="3" id="KW-1185">Reference proteome</keyword>
<comment type="caution">
    <text evidence="1">The sequence shown here is derived from an EMBL/GenBank/DDBJ whole genome shotgun (WGS) entry which is preliminary data.</text>
</comment>
<proteinExistence type="predicted"/>
<dbReference type="Proteomes" id="UP001642409">
    <property type="component" value="Unassembled WGS sequence"/>
</dbReference>
<evidence type="ECO:0000313" key="3">
    <source>
        <dbReference type="Proteomes" id="UP001642409"/>
    </source>
</evidence>
<dbReference type="EMBL" id="CATOUU010000471">
    <property type="protein sequence ID" value="CAI9931044.1"/>
    <property type="molecule type" value="Genomic_DNA"/>
</dbReference>
<sequence length="146" mass="17210">MRVNIFKKGYANNQYDTTRYVAVIDLWSGQLHYVNQLAVQYKNNVQKVQGGIYTALIIKILFYTRRLLRFRARAASKVDNLTSKAPQKHLSEQQTFYRIRPVNLQHTSVNQREFTKSIFYKSKKYLNPKVPESLYKNTKDGLQQLC</sequence>
<name>A0AA86TW48_9EUKA</name>
<evidence type="ECO:0000313" key="1">
    <source>
        <dbReference type="EMBL" id="CAI9931044.1"/>
    </source>
</evidence>
<dbReference type="EMBL" id="CAXDID020000116">
    <property type="protein sequence ID" value="CAL6030530.1"/>
    <property type="molecule type" value="Genomic_DNA"/>
</dbReference>
<protein>
    <submittedName>
        <fullName evidence="2">Hypothetical_protein</fullName>
    </submittedName>
</protein>
<dbReference type="AlphaFoldDB" id="A0AA86TW48"/>